<dbReference type="InterPro" id="IPR001544">
    <property type="entry name" value="Aminotrans_IV"/>
</dbReference>
<dbReference type="EMBL" id="SKFH01000015">
    <property type="protein sequence ID" value="TCZ70589.1"/>
    <property type="molecule type" value="Genomic_DNA"/>
</dbReference>
<comment type="catalytic activity">
    <reaction evidence="13">
        <text>L-valine + 2-oxoglutarate = 3-methyl-2-oxobutanoate + L-glutamate</text>
        <dbReference type="Rhea" id="RHEA:24813"/>
        <dbReference type="ChEBI" id="CHEBI:11851"/>
        <dbReference type="ChEBI" id="CHEBI:16810"/>
        <dbReference type="ChEBI" id="CHEBI:29985"/>
        <dbReference type="ChEBI" id="CHEBI:57762"/>
        <dbReference type="EC" id="2.6.1.42"/>
    </reaction>
</comment>
<evidence type="ECO:0000256" key="8">
    <source>
        <dbReference type="ARBA" id="ARBA00022576"/>
    </source>
</evidence>
<evidence type="ECO:0000256" key="1">
    <source>
        <dbReference type="ARBA" id="ARBA00001933"/>
    </source>
</evidence>
<dbReference type="PANTHER" id="PTHR11825:SF44">
    <property type="entry name" value="BRANCHED-CHAIN-AMINO-ACID AMINOTRANSFERASE"/>
    <property type="match status" value="1"/>
</dbReference>
<evidence type="ECO:0000256" key="10">
    <source>
        <dbReference type="ARBA" id="ARBA00022679"/>
    </source>
</evidence>
<dbReference type="InterPro" id="IPR043131">
    <property type="entry name" value="BCAT-like_N"/>
</dbReference>
<keyword evidence="9" id="KW-0028">Amino-acid biosynthesis</keyword>
<dbReference type="NCBIfam" id="TIGR01123">
    <property type="entry name" value="ilvE_II"/>
    <property type="match status" value="1"/>
</dbReference>
<dbReference type="UniPathway" id="UPA00047">
    <property type="reaction ID" value="UER00058"/>
</dbReference>
<dbReference type="Gene3D" id="3.20.10.10">
    <property type="entry name" value="D-amino Acid Aminotransferase, subunit A, domain 2"/>
    <property type="match status" value="1"/>
</dbReference>
<accession>A0A4R4E033</accession>
<evidence type="ECO:0000256" key="16">
    <source>
        <dbReference type="PIRSR" id="PIRSR006468-1"/>
    </source>
</evidence>
<dbReference type="EC" id="2.6.1.42" evidence="7"/>
<dbReference type="GO" id="GO:0052654">
    <property type="term" value="F:L-leucine-2-oxoglutarate transaminase activity"/>
    <property type="evidence" value="ECO:0007669"/>
    <property type="project" value="RHEA"/>
</dbReference>
<dbReference type="AlphaFoldDB" id="A0A4R4E033"/>
<organism evidence="17 18">
    <name type="scientific">Flaviaesturariibacter aridisoli</name>
    <dbReference type="NCBI Taxonomy" id="2545761"/>
    <lineage>
        <taxon>Bacteria</taxon>
        <taxon>Pseudomonadati</taxon>
        <taxon>Bacteroidota</taxon>
        <taxon>Chitinophagia</taxon>
        <taxon>Chitinophagales</taxon>
        <taxon>Chitinophagaceae</taxon>
        <taxon>Flaviaestuariibacter</taxon>
    </lineage>
</organism>
<dbReference type="OrthoDB" id="9804984at2"/>
<evidence type="ECO:0000256" key="13">
    <source>
        <dbReference type="ARBA" id="ARBA00048212"/>
    </source>
</evidence>
<evidence type="ECO:0000256" key="5">
    <source>
        <dbReference type="ARBA" id="ARBA00005072"/>
    </source>
</evidence>
<dbReference type="Proteomes" id="UP000295164">
    <property type="component" value="Unassembled WGS sequence"/>
</dbReference>
<comment type="catalytic activity">
    <reaction evidence="15">
        <text>L-leucine + 2-oxoglutarate = 4-methyl-2-oxopentanoate + L-glutamate</text>
        <dbReference type="Rhea" id="RHEA:18321"/>
        <dbReference type="ChEBI" id="CHEBI:16810"/>
        <dbReference type="ChEBI" id="CHEBI:17865"/>
        <dbReference type="ChEBI" id="CHEBI:29985"/>
        <dbReference type="ChEBI" id="CHEBI:57427"/>
        <dbReference type="EC" id="2.6.1.42"/>
    </reaction>
</comment>
<dbReference type="PANTHER" id="PTHR11825">
    <property type="entry name" value="SUBGROUP IIII AMINOTRANSFERASE"/>
    <property type="match status" value="1"/>
</dbReference>
<dbReference type="GO" id="GO:0052656">
    <property type="term" value="F:L-isoleucine-2-oxoglutarate transaminase activity"/>
    <property type="evidence" value="ECO:0007669"/>
    <property type="project" value="RHEA"/>
</dbReference>
<dbReference type="PIRSF" id="PIRSF006468">
    <property type="entry name" value="BCAT1"/>
    <property type="match status" value="1"/>
</dbReference>
<evidence type="ECO:0000256" key="7">
    <source>
        <dbReference type="ARBA" id="ARBA00013053"/>
    </source>
</evidence>
<name>A0A4R4E033_9BACT</name>
<evidence type="ECO:0000256" key="9">
    <source>
        <dbReference type="ARBA" id="ARBA00022605"/>
    </source>
</evidence>
<keyword evidence="8 17" id="KW-0032">Aminotransferase</keyword>
<dbReference type="UniPathway" id="UPA00048">
    <property type="reaction ID" value="UER00073"/>
</dbReference>
<dbReference type="CDD" id="cd01557">
    <property type="entry name" value="BCAT_beta_family"/>
    <property type="match status" value="1"/>
</dbReference>
<evidence type="ECO:0000256" key="11">
    <source>
        <dbReference type="ARBA" id="ARBA00022898"/>
    </source>
</evidence>
<reference evidence="17 18" key="1">
    <citation type="submission" date="2019-03" db="EMBL/GenBank/DDBJ databases">
        <authorList>
            <person name="Kim M.K.M."/>
        </authorList>
    </citation>
    <scope>NUCLEOTIDE SEQUENCE [LARGE SCALE GENOMIC DNA]</scope>
    <source>
        <strain evidence="17 18">17J68-15</strain>
    </source>
</reference>
<comment type="similarity">
    <text evidence="6">Belongs to the class-IV pyridoxal-phosphate-dependent aminotransferase family.</text>
</comment>
<evidence type="ECO:0000256" key="4">
    <source>
        <dbReference type="ARBA" id="ARBA00004931"/>
    </source>
</evidence>
<dbReference type="GO" id="GO:0009098">
    <property type="term" value="P:L-leucine biosynthetic process"/>
    <property type="evidence" value="ECO:0007669"/>
    <property type="project" value="UniProtKB-UniPathway"/>
</dbReference>
<evidence type="ECO:0000256" key="15">
    <source>
        <dbReference type="ARBA" id="ARBA00049229"/>
    </source>
</evidence>
<dbReference type="InterPro" id="IPR033939">
    <property type="entry name" value="BCAT_family"/>
</dbReference>
<comment type="cofactor">
    <cofactor evidence="1">
        <name>pyridoxal 5'-phosphate</name>
        <dbReference type="ChEBI" id="CHEBI:597326"/>
    </cofactor>
</comment>
<comment type="pathway">
    <text evidence="5">Amino-acid biosynthesis; L-leucine biosynthesis; L-leucine from 3-methyl-2-oxobutanoate: step 4/4.</text>
</comment>
<sequence>MNGYDQREIRHPNPGSEISKLFWSKLLRLYLYRSTFSFHFWDVIRVGLLKIFVMNTPSTAAPAKLAFGTTVADHMLSATFDRGTWSPWQVEGFHPLSISPTAMVFHYGQSIFEGMKAFRMADGRVSIFRVKKHWQRFCASADRMCMPHVPEELFTEGLKALVARDAAWVPDAPEGSLYLRPFLFATEERFGVGVSEQYQFLAFSGPVRSLYENPLRVKVEDRYIRAAPGGVGYAKCAGNYGGALYATQLAKAAGYDQVLWTDGTPDLNIEESGTMNVAFVINGTLVTPPLSDTILDGVTRDSFLAIARDWGVPVEERRLSAWELVDAQERGQLQEAFGFGTAAVVAPISVIAVKEKELRLPPLSENAFCLRAKRYLGDMRRGLAPDRYGWNTIVDV</sequence>
<dbReference type="NCBIfam" id="NF009897">
    <property type="entry name" value="PRK13357.1"/>
    <property type="match status" value="1"/>
</dbReference>
<keyword evidence="10 17" id="KW-0808">Transferase</keyword>
<dbReference type="GO" id="GO:0009097">
    <property type="term" value="P:isoleucine biosynthetic process"/>
    <property type="evidence" value="ECO:0007669"/>
    <property type="project" value="UniProtKB-UniPathway"/>
</dbReference>
<dbReference type="GO" id="GO:0009099">
    <property type="term" value="P:L-valine biosynthetic process"/>
    <property type="evidence" value="ECO:0007669"/>
    <property type="project" value="UniProtKB-UniPathway"/>
</dbReference>
<dbReference type="GO" id="GO:0052655">
    <property type="term" value="F:L-valine-2-oxoglutarate transaminase activity"/>
    <property type="evidence" value="ECO:0007669"/>
    <property type="project" value="RHEA"/>
</dbReference>
<gene>
    <name evidence="17" type="ORF">E0486_10645</name>
</gene>
<keyword evidence="18" id="KW-1185">Reference proteome</keyword>
<dbReference type="InterPro" id="IPR005786">
    <property type="entry name" value="B_amino_transII"/>
</dbReference>
<evidence type="ECO:0000256" key="2">
    <source>
        <dbReference type="ARBA" id="ARBA00003109"/>
    </source>
</evidence>
<comment type="pathway">
    <text evidence="3">Amino-acid biosynthesis; L-isoleucine biosynthesis; L-isoleucine from 2-oxobutanoate: step 4/4.</text>
</comment>
<dbReference type="Pfam" id="PF01063">
    <property type="entry name" value="Aminotran_4"/>
    <property type="match status" value="1"/>
</dbReference>
<dbReference type="InterPro" id="IPR036038">
    <property type="entry name" value="Aminotransferase-like"/>
</dbReference>
<dbReference type="SUPFAM" id="SSF56752">
    <property type="entry name" value="D-aminoacid aminotransferase-like PLP-dependent enzymes"/>
    <property type="match status" value="1"/>
</dbReference>
<proteinExistence type="inferred from homology"/>
<feature type="modified residue" description="N6-(pyridoxal phosphate)lysine" evidence="16">
    <location>
        <position position="235"/>
    </location>
</feature>
<dbReference type="Gene3D" id="3.30.470.10">
    <property type="match status" value="1"/>
</dbReference>
<protein>
    <recommendedName>
        <fullName evidence="7">branched-chain-amino-acid transaminase</fullName>
        <ecNumber evidence="7">2.6.1.42</ecNumber>
    </recommendedName>
</protein>
<comment type="caution">
    <text evidence="17">The sequence shown here is derived from an EMBL/GenBank/DDBJ whole genome shotgun (WGS) entry which is preliminary data.</text>
</comment>
<dbReference type="UniPathway" id="UPA00049">
    <property type="reaction ID" value="UER00062"/>
</dbReference>
<keyword evidence="11" id="KW-0663">Pyridoxal phosphate</keyword>
<evidence type="ECO:0000313" key="18">
    <source>
        <dbReference type="Proteomes" id="UP000295164"/>
    </source>
</evidence>
<dbReference type="InterPro" id="IPR043132">
    <property type="entry name" value="BCAT-like_C"/>
</dbReference>
<evidence type="ECO:0000256" key="3">
    <source>
        <dbReference type="ARBA" id="ARBA00004824"/>
    </source>
</evidence>
<keyword evidence="12" id="KW-0100">Branched-chain amino acid biosynthesis</keyword>
<evidence type="ECO:0000256" key="6">
    <source>
        <dbReference type="ARBA" id="ARBA00009320"/>
    </source>
</evidence>
<comment type="catalytic activity">
    <reaction evidence="14">
        <text>L-isoleucine + 2-oxoglutarate = (S)-3-methyl-2-oxopentanoate + L-glutamate</text>
        <dbReference type="Rhea" id="RHEA:24801"/>
        <dbReference type="ChEBI" id="CHEBI:16810"/>
        <dbReference type="ChEBI" id="CHEBI:29985"/>
        <dbReference type="ChEBI" id="CHEBI:35146"/>
        <dbReference type="ChEBI" id="CHEBI:58045"/>
        <dbReference type="EC" id="2.6.1.42"/>
    </reaction>
</comment>
<evidence type="ECO:0000256" key="14">
    <source>
        <dbReference type="ARBA" id="ARBA00048798"/>
    </source>
</evidence>
<comment type="function">
    <text evidence="2">Acts on leucine, isoleucine and valine.</text>
</comment>
<evidence type="ECO:0000313" key="17">
    <source>
        <dbReference type="EMBL" id="TCZ70589.1"/>
    </source>
</evidence>
<comment type="pathway">
    <text evidence="4">Amino-acid biosynthesis; L-valine biosynthesis; L-valine from pyruvate: step 4/4.</text>
</comment>
<evidence type="ECO:0000256" key="12">
    <source>
        <dbReference type="ARBA" id="ARBA00023304"/>
    </source>
</evidence>